<sequence length="823" mass="93389">MASMKKVAALLIFLLFQFTWMTVAQVLLIEIFSAKQSTDSDVWFANILILLLFPELMMMGYDIWMSNVIALKSYHEWPEIKMLINGAVMSIIDAMALGFLTTVAFPRLPPLLLSGIFYVGLSPANDSFNENGKDRTYFFSGRKCILPIIQFLLTISITTSLVLGNIMNITIACFFDLVDGEADFTSNVQRSENDAKALAHTVISCRSNTKVSSATQLAGKEDNGMHSSLDSTEYYFSSNQNHEIVLRVPRWHLTTKNRRSSFDHSFISQQNPASTHNWVDSHFQNKSSDNFSYPSFQSSFFYQFENHKDINNGSKHRQKCIQGNTMYQDFILATDSDMAFDDQSVINLLETIEKDKRIGGVCGRTVPISVRSHPIVWLQKFEYAKDFLMSKSAQNIIGSVMCCPGCFSLYRFEALHDCIDTYSMPTSSASEVLTKDNGEDRWICTLMMKSGWTLRYSCHGYNTTFCPEDTEEFMKQRRRWLLSDFANTVIVAGNLLHLMKNNTAFTVVYTLYFLQLFIVTILCPGTTLLMLSFLVKLVTGFPIIVNAAVLSAICLAYCIVQISSLTSYKKLVFTKLLILAMGILITYVFVTASVYLVQMINKDAGFLFSTSTIAIVVLLAVIFQHLYSISLHPFDIHLLLAGIVFLFYVPFLFILIPLYAVCNIVDQTWGTRDNVNQNVSVTRFLRFPKFRKRKSSNLKYRSNAFQNSAIDLKDVNEDEALFWQNLVTDCIGVSVNRGISQEDRTNGLRSLRKRAVIGYLTVNFLWIVILIGTDELLTKFLTDKLLFGLIVLGILCVPIFIQMLGMTVYRCSDMLTRFGRLIS</sequence>
<feature type="transmembrane region" description="Helical" evidence="7">
    <location>
        <begin position="145"/>
        <end position="164"/>
    </location>
</feature>
<dbReference type="GO" id="GO:0004100">
    <property type="term" value="F:chitin synthase activity"/>
    <property type="evidence" value="ECO:0007669"/>
    <property type="project" value="UniProtKB-EC"/>
</dbReference>
<evidence type="ECO:0000256" key="6">
    <source>
        <dbReference type="ARBA" id="ARBA00023136"/>
    </source>
</evidence>
<feature type="transmembrane region" description="Helical" evidence="7">
    <location>
        <begin position="576"/>
        <end position="597"/>
    </location>
</feature>
<keyword evidence="4 7" id="KW-0812">Transmembrane</keyword>
<evidence type="ECO:0000256" key="2">
    <source>
        <dbReference type="ARBA" id="ARBA00012543"/>
    </source>
</evidence>
<dbReference type="InterPro" id="IPR004835">
    <property type="entry name" value="Chitin_synth"/>
</dbReference>
<dbReference type="GO" id="GO:0006031">
    <property type="term" value="P:chitin biosynthetic process"/>
    <property type="evidence" value="ECO:0007669"/>
    <property type="project" value="TreeGrafter"/>
</dbReference>
<proteinExistence type="predicted"/>
<dbReference type="PANTHER" id="PTHR22914:SF41">
    <property type="entry name" value="CHITIN SYNTHASE 7"/>
    <property type="match status" value="1"/>
</dbReference>
<evidence type="ECO:0000313" key="9">
    <source>
        <dbReference type="EnsemblMetazoa" id="G29075.2:cds"/>
    </source>
</evidence>
<evidence type="ECO:0000256" key="4">
    <source>
        <dbReference type="ARBA" id="ARBA00022692"/>
    </source>
</evidence>
<feature type="signal peptide" evidence="8">
    <location>
        <begin position="1"/>
        <end position="24"/>
    </location>
</feature>
<evidence type="ECO:0000256" key="5">
    <source>
        <dbReference type="ARBA" id="ARBA00022989"/>
    </source>
</evidence>
<dbReference type="EC" id="2.4.1.16" evidence="2"/>
<keyword evidence="6 7" id="KW-0472">Membrane</keyword>
<keyword evidence="8" id="KW-0732">Signal</keyword>
<evidence type="ECO:0000256" key="3">
    <source>
        <dbReference type="ARBA" id="ARBA00022676"/>
    </source>
</evidence>
<keyword evidence="10" id="KW-1185">Reference proteome</keyword>
<feature type="chain" id="PRO_5036463418" description="chitin synthase" evidence="8">
    <location>
        <begin position="25"/>
        <end position="823"/>
    </location>
</feature>
<feature type="transmembrane region" description="Helical" evidence="7">
    <location>
        <begin position="604"/>
        <end position="627"/>
    </location>
</feature>
<keyword evidence="3" id="KW-0808">Transferase</keyword>
<evidence type="ECO:0000313" key="10">
    <source>
        <dbReference type="Proteomes" id="UP000005408"/>
    </source>
</evidence>
<feature type="transmembrane region" description="Helical" evidence="7">
    <location>
        <begin position="639"/>
        <end position="662"/>
    </location>
</feature>
<evidence type="ECO:0000256" key="8">
    <source>
        <dbReference type="SAM" id="SignalP"/>
    </source>
</evidence>
<organism evidence="9 10">
    <name type="scientific">Magallana gigas</name>
    <name type="common">Pacific oyster</name>
    <name type="synonym">Crassostrea gigas</name>
    <dbReference type="NCBI Taxonomy" id="29159"/>
    <lineage>
        <taxon>Eukaryota</taxon>
        <taxon>Metazoa</taxon>
        <taxon>Spiralia</taxon>
        <taxon>Lophotrochozoa</taxon>
        <taxon>Mollusca</taxon>
        <taxon>Bivalvia</taxon>
        <taxon>Autobranchia</taxon>
        <taxon>Pteriomorphia</taxon>
        <taxon>Ostreida</taxon>
        <taxon>Ostreoidea</taxon>
        <taxon>Ostreidae</taxon>
        <taxon>Magallana</taxon>
    </lineage>
</organism>
<dbReference type="SUPFAM" id="SSF53448">
    <property type="entry name" value="Nucleotide-diphospho-sugar transferases"/>
    <property type="match status" value="1"/>
</dbReference>
<evidence type="ECO:0000256" key="7">
    <source>
        <dbReference type="SAM" id="Phobius"/>
    </source>
</evidence>
<dbReference type="Proteomes" id="UP000005408">
    <property type="component" value="Unassembled WGS sequence"/>
</dbReference>
<feature type="transmembrane region" description="Helical" evidence="7">
    <location>
        <begin position="785"/>
        <end position="809"/>
    </location>
</feature>
<keyword evidence="5 7" id="KW-1133">Transmembrane helix</keyword>
<dbReference type="InterPro" id="IPR029044">
    <property type="entry name" value="Nucleotide-diphossugar_trans"/>
</dbReference>
<evidence type="ECO:0000256" key="1">
    <source>
        <dbReference type="ARBA" id="ARBA00004141"/>
    </source>
</evidence>
<comment type="subcellular location">
    <subcellularLocation>
        <location evidence="1">Membrane</location>
        <topology evidence="1">Multi-pass membrane protein</topology>
    </subcellularLocation>
</comment>
<reference evidence="9" key="1">
    <citation type="submission" date="2022-08" db="UniProtKB">
        <authorList>
            <consortium name="EnsemblMetazoa"/>
        </authorList>
    </citation>
    <scope>IDENTIFICATION</scope>
    <source>
        <strain evidence="9">05x7-T-G4-1.051#20</strain>
    </source>
</reference>
<dbReference type="PANTHER" id="PTHR22914">
    <property type="entry name" value="CHITIN SYNTHASE"/>
    <property type="match status" value="1"/>
</dbReference>
<dbReference type="GO" id="GO:0016020">
    <property type="term" value="C:membrane"/>
    <property type="evidence" value="ECO:0007669"/>
    <property type="project" value="UniProtKB-SubCell"/>
</dbReference>
<accession>A0A8W8LP47</accession>
<feature type="transmembrane region" description="Helical" evidence="7">
    <location>
        <begin position="82"/>
        <end position="105"/>
    </location>
</feature>
<feature type="transmembrane region" description="Helical" evidence="7">
    <location>
        <begin position="42"/>
        <end position="61"/>
    </location>
</feature>
<dbReference type="EnsemblMetazoa" id="G29075.2">
    <property type="protein sequence ID" value="G29075.2:cds"/>
    <property type="gene ID" value="G29075"/>
</dbReference>
<name>A0A8W8LP47_MAGGI</name>
<dbReference type="GO" id="GO:0071944">
    <property type="term" value="C:cell periphery"/>
    <property type="evidence" value="ECO:0007669"/>
    <property type="project" value="TreeGrafter"/>
</dbReference>
<feature type="transmembrane region" description="Helical" evidence="7">
    <location>
        <begin position="511"/>
        <end position="531"/>
    </location>
</feature>
<dbReference type="AlphaFoldDB" id="A0A8W8LP47"/>
<feature type="transmembrane region" description="Helical" evidence="7">
    <location>
        <begin position="480"/>
        <end position="499"/>
    </location>
</feature>
<dbReference type="Pfam" id="PF03142">
    <property type="entry name" value="Chitin_synth_2"/>
    <property type="match status" value="1"/>
</dbReference>
<protein>
    <recommendedName>
        <fullName evidence="2">chitin synthase</fullName>
        <ecNumber evidence="2">2.4.1.16</ecNumber>
    </recommendedName>
</protein>
<keyword evidence="3" id="KW-0328">Glycosyltransferase</keyword>
<feature type="transmembrane region" description="Helical" evidence="7">
    <location>
        <begin position="543"/>
        <end position="564"/>
    </location>
</feature>
<feature type="transmembrane region" description="Helical" evidence="7">
    <location>
        <begin position="756"/>
        <end position="773"/>
    </location>
</feature>